<evidence type="ECO:0000313" key="3">
    <source>
        <dbReference type="EMBL" id="EAR91192.2"/>
    </source>
</evidence>
<dbReference type="GeneID" id="7845071"/>
<accession>Q230U7</accession>
<dbReference type="Proteomes" id="UP000009168">
    <property type="component" value="Unassembled WGS sequence"/>
</dbReference>
<evidence type="ECO:0000313" key="4">
    <source>
        <dbReference type="Proteomes" id="UP000009168"/>
    </source>
</evidence>
<organism evidence="3 4">
    <name type="scientific">Tetrahymena thermophila (strain SB210)</name>
    <dbReference type="NCBI Taxonomy" id="312017"/>
    <lineage>
        <taxon>Eukaryota</taxon>
        <taxon>Sar</taxon>
        <taxon>Alveolata</taxon>
        <taxon>Ciliophora</taxon>
        <taxon>Intramacronucleata</taxon>
        <taxon>Oligohymenophorea</taxon>
        <taxon>Hymenostomatida</taxon>
        <taxon>Tetrahymenina</taxon>
        <taxon>Tetrahymenidae</taxon>
        <taxon>Tetrahymena</taxon>
    </lineage>
</organism>
<feature type="transmembrane region" description="Helical" evidence="2">
    <location>
        <begin position="188"/>
        <end position="210"/>
    </location>
</feature>
<keyword evidence="2" id="KW-0472">Membrane</keyword>
<reference evidence="4" key="1">
    <citation type="journal article" date="2006" name="PLoS Biol.">
        <title>Macronuclear genome sequence of the ciliate Tetrahymena thermophila, a model eukaryote.</title>
        <authorList>
            <person name="Eisen J.A."/>
            <person name="Coyne R.S."/>
            <person name="Wu M."/>
            <person name="Wu D."/>
            <person name="Thiagarajan M."/>
            <person name="Wortman J.R."/>
            <person name="Badger J.H."/>
            <person name="Ren Q."/>
            <person name="Amedeo P."/>
            <person name="Jones K.M."/>
            <person name="Tallon L.J."/>
            <person name="Delcher A.L."/>
            <person name="Salzberg S.L."/>
            <person name="Silva J.C."/>
            <person name="Haas B.J."/>
            <person name="Majoros W.H."/>
            <person name="Farzad M."/>
            <person name="Carlton J.M."/>
            <person name="Smith R.K. Jr."/>
            <person name="Garg J."/>
            <person name="Pearlman R.E."/>
            <person name="Karrer K.M."/>
            <person name="Sun L."/>
            <person name="Manning G."/>
            <person name="Elde N.C."/>
            <person name="Turkewitz A.P."/>
            <person name="Asai D.J."/>
            <person name="Wilkes D.E."/>
            <person name="Wang Y."/>
            <person name="Cai H."/>
            <person name="Collins K."/>
            <person name="Stewart B.A."/>
            <person name="Lee S.R."/>
            <person name="Wilamowska K."/>
            <person name="Weinberg Z."/>
            <person name="Ruzzo W.L."/>
            <person name="Wloga D."/>
            <person name="Gaertig J."/>
            <person name="Frankel J."/>
            <person name="Tsao C.-C."/>
            <person name="Gorovsky M.A."/>
            <person name="Keeling P.J."/>
            <person name="Waller R.F."/>
            <person name="Patron N.J."/>
            <person name="Cherry J.M."/>
            <person name="Stover N.A."/>
            <person name="Krieger C.J."/>
            <person name="del Toro C."/>
            <person name="Ryder H.F."/>
            <person name="Williamson S.C."/>
            <person name="Barbeau R.A."/>
            <person name="Hamilton E.P."/>
            <person name="Orias E."/>
        </authorList>
    </citation>
    <scope>NUCLEOTIDE SEQUENCE [LARGE SCALE GENOMIC DNA]</scope>
    <source>
        <strain evidence="4">SB210</strain>
    </source>
</reference>
<dbReference type="AlphaFoldDB" id="Q230U7"/>
<keyword evidence="1" id="KW-0175">Coiled coil</keyword>
<dbReference type="KEGG" id="tet:TTHERM_00434120"/>
<dbReference type="RefSeq" id="XP_001011437.2">
    <property type="nucleotide sequence ID" value="XM_001011437.2"/>
</dbReference>
<protein>
    <submittedName>
        <fullName evidence="3">Transmembrane protein, putative</fullName>
    </submittedName>
</protein>
<dbReference type="HOGENOM" id="CLU_941604_0_0_1"/>
<dbReference type="InParanoid" id="Q230U7"/>
<dbReference type="EMBL" id="GG662532">
    <property type="protein sequence ID" value="EAR91192.2"/>
    <property type="molecule type" value="Genomic_DNA"/>
</dbReference>
<sequence>MNQFEENEQEFIETKEQIKRLLRNSNSRNVEQQIQSEMKQLKFSLTSMEQESISIKKHQQKVKQYQNEYLQLQQEINQKGIQLAQQALFGKQFDALRVQEKQYQQHNMSGNDDNEIYISNLRSNNTLIGAKHDIYKASQYADSMQSNVNAQNKQLDKVVQRTQHNQREFDQAEGDINTMQRRINLNKCLLYSLFAFIVAGFLFIIIYKAFL</sequence>
<keyword evidence="2 3" id="KW-0812">Transmembrane</keyword>
<evidence type="ECO:0000256" key="2">
    <source>
        <dbReference type="SAM" id="Phobius"/>
    </source>
</evidence>
<feature type="coiled-coil region" evidence="1">
    <location>
        <begin position="1"/>
        <end position="82"/>
    </location>
</feature>
<gene>
    <name evidence="3" type="ORF">TTHERM_00434120</name>
</gene>
<name>Q230U7_TETTS</name>
<evidence type="ECO:0000256" key="1">
    <source>
        <dbReference type="SAM" id="Coils"/>
    </source>
</evidence>
<proteinExistence type="predicted"/>
<keyword evidence="2" id="KW-1133">Transmembrane helix</keyword>
<keyword evidence="4" id="KW-1185">Reference proteome</keyword>